<feature type="domain" description="RCK C-terminal" evidence="1">
    <location>
        <begin position="111"/>
        <end position="197"/>
    </location>
</feature>
<name>A0A645E298_9ZZZZ</name>
<proteinExistence type="predicted"/>
<dbReference type="GO" id="GO:0006813">
    <property type="term" value="P:potassium ion transport"/>
    <property type="evidence" value="ECO:0007669"/>
    <property type="project" value="InterPro"/>
</dbReference>
<protein>
    <recommendedName>
        <fullName evidence="1">RCK C-terminal domain-containing protein</fullName>
    </recommendedName>
</protein>
<dbReference type="InterPro" id="IPR036721">
    <property type="entry name" value="RCK_C_sf"/>
</dbReference>
<dbReference type="SUPFAM" id="SSF116726">
    <property type="entry name" value="TrkA C-terminal domain-like"/>
    <property type="match status" value="1"/>
</dbReference>
<sequence>MNDDEHSDSNRMEATVRELLTEMKDASETIVDLAYASLMYNSKDIAEKVEEMDRDIDDMKFAIRTKILMAVRTKEDAREMTGVLQVASAADRISEAAGEIVKLLHVPKEERPFINEIINESDEKIMMTRISPKSDMAGNTIDQLAVEASTGTKIIAMKNRYGWIYNPDGDVKLRAGDDIIVNGSLDGFSRLKKFASGDLPWEFPEMEFAED</sequence>
<dbReference type="InterPro" id="IPR006037">
    <property type="entry name" value="RCK_C"/>
</dbReference>
<evidence type="ECO:0000313" key="2">
    <source>
        <dbReference type="EMBL" id="MPM94953.1"/>
    </source>
</evidence>
<accession>A0A645E298</accession>
<dbReference type="PROSITE" id="PS51202">
    <property type="entry name" value="RCK_C"/>
    <property type="match status" value="1"/>
</dbReference>
<dbReference type="InterPro" id="IPR026022">
    <property type="entry name" value="PhoU_dom"/>
</dbReference>
<dbReference type="Pfam" id="PF02080">
    <property type="entry name" value="TrkA_C"/>
    <property type="match status" value="1"/>
</dbReference>
<reference evidence="2" key="1">
    <citation type="submission" date="2019-08" db="EMBL/GenBank/DDBJ databases">
        <authorList>
            <person name="Kucharzyk K."/>
            <person name="Murdoch R.W."/>
            <person name="Higgins S."/>
            <person name="Loffler F."/>
        </authorList>
    </citation>
    <scope>NUCLEOTIDE SEQUENCE</scope>
</reference>
<dbReference type="SUPFAM" id="SSF109755">
    <property type="entry name" value="PhoU-like"/>
    <property type="match status" value="1"/>
</dbReference>
<dbReference type="InterPro" id="IPR038078">
    <property type="entry name" value="PhoU-like_sf"/>
</dbReference>
<dbReference type="AlphaFoldDB" id="A0A645E298"/>
<evidence type="ECO:0000259" key="1">
    <source>
        <dbReference type="PROSITE" id="PS51202"/>
    </source>
</evidence>
<gene>
    <name evidence="2" type="ORF">SDC9_142102</name>
</gene>
<organism evidence="2">
    <name type="scientific">bioreactor metagenome</name>
    <dbReference type="NCBI Taxonomy" id="1076179"/>
    <lineage>
        <taxon>unclassified sequences</taxon>
        <taxon>metagenomes</taxon>
        <taxon>ecological metagenomes</taxon>
    </lineage>
</organism>
<dbReference type="Pfam" id="PF01895">
    <property type="entry name" value="PhoU"/>
    <property type="match status" value="1"/>
</dbReference>
<dbReference type="Gene3D" id="3.30.70.1450">
    <property type="entry name" value="Regulator of K+ conductance, C-terminal domain"/>
    <property type="match status" value="1"/>
</dbReference>
<comment type="caution">
    <text evidence="2">The sequence shown here is derived from an EMBL/GenBank/DDBJ whole genome shotgun (WGS) entry which is preliminary data.</text>
</comment>
<dbReference type="GO" id="GO:0008324">
    <property type="term" value="F:monoatomic cation transmembrane transporter activity"/>
    <property type="evidence" value="ECO:0007669"/>
    <property type="project" value="InterPro"/>
</dbReference>
<dbReference type="Gene3D" id="1.20.58.220">
    <property type="entry name" value="Phosphate transport system protein phou homolog 2, domain 2"/>
    <property type="match status" value="1"/>
</dbReference>
<dbReference type="EMBL" id="VSSQ01041501">
    <property type="protein sequence ID" value="MPM94953.1"/>
    <property type="molecule type" value="Genomic_DNA"/>
</dbReference>